<dbReference type="AlphaFoldDB" id="I3ZML1"/>
<feature type="compositionally biased region" description="Low complexity" evidence="1">
    <location>
        <begin position="199"/>
        <end position="218"/>
    </location>
</feature>
<name>I3ZML1_TERRK</name>
<keyword evidence="3" id="KW-0732">Signal</keyword>
<accession>I3ZML1</accession>
<dbReference type="KEGG" id="trs:Terro_4278"/>
<sequence length="277" mass="28852">MSIIRSVSIASLVLSCAVCVAQAGPTAFTMPQTTAVPGGILQSGDYIIQIVDHLSDRSVVEVTSQGKASKLTFLAVEASSASVAAASGPVLWSKGAHGQRSLRGFNFSTGQRFEFVYPKDDAVALANANKESVVAVDTASEKRPELSKLSPSDLQLVTLWSLTPVRIGADSAALKGIEAKRFIANTNTNGNGNQSGQLTAASVTPTSPTSGAAPATRSTTLQPVLTASLERPQPVIRANRGAYVKRLPKTAGYTPLAGFLAVISLVGALCMRLRRTV</sequence>
<organism evidence="4 5">
    <name type="scientific">Terriglobus roseus (strain DSM 18391 / NRRL B-41598 / KBS 63)</name>
    <dbReference type="NCBI Taxonomy" id="926566"/>
    <lineage>
        <taxon>Bacteria</taxon>
        <taxon>Pseudomonadati</taxon>
        <taxon>Acidobacteriota</taxon>
        <taxon>Terriglobia</taxon>
        <taxon>Terriglobales</taxon>
        <taxon>Acidobacteriaceae</taxon>
        <taxon>Terriglobus</taxon>
    </lineage>
</organism>
<keyword evidence="2" id="KW-0472">Membrane</keyword>
<dbReference type="Proteomes" id="UP000006056">
    <property type="component" value="Chromosome"/>
</dbReference>
<dbReference type="HOGENOM" id="CLU_1004478_0_0_0"/>
<dbReference type="RefSeq" id="WP_014787739.1">
    <property type="nucleotide sequence ID" value="NC_018014.1"/>
</dbReference>
<dbReference type="PROSITE" id="PS51257">
    <property type="entry name" value="PROKAR_LIPOPROTEIN"/>
    <property type="match status" value="1"/>
</dbReference>
<gene>
    <name evidence="4" type="ordered locus">Terro_4278</name>
</gene>
<proteinExistence type="predicted"/>
<evidence type="ECO:0000313" key="4">
    <source>
        <dbReference type="EMBL" id="AFL90479.1"/>
    </source>
</evidence>
<dbReference type="eggNOG" id="ENOG50347MW">
    <property type="taxonomic scope" value="Bacteria"/>
</dbReference>
<evidence type="ECO:0000313" key="5">
    <source>
        <dbReference type="Proteomes" id="UP000006056"/>
    </source>
</evidence>
<dbReference type="EMBL" id="CP003379">
    <property type="protein sequence ID" value="AFL90479.1"/>
    <property type="molecule type" value="Genomic_DNA"/>
</dbReference>
<reference evidence="4 5" key="1">
    <citation type="submission" date="2012-06" db="EMBL/GenBank/DDBJ databases">
        <title>Complete genome of Terriglobus roseus DSM 18391.</title>
        <authorList>
            <consortium name="US DOE Joint Genome Institute (JGI-PGF)"/>
            <person name="Lucas S."/>
            <person name="Copeland A."/>
            <person name="Lapidus A."/>
            <person name="Glavina del Rio T."/>
            <person name="Dalin E."/>
            <person name="Tice H."/>
            <person name="Bruce D."/>
            <person name="Goodwin L."/>
            <person name="Pitluck S."/>
            <person name="Peters L."/>
            <person name="Mikhailova N."/>
            <person name="Munk A.C.C."/>
            <person name="Kyrpides N."/>
            <person name="Mavromatis K."/>
            <person name="Ivanova N."/>
            <person name="Brettin T."/>
            <person name="Detter J.C."/>
            <person name="Han C."/>
            <person name="Larimer F."/>
            <person name="Land M."/>
            <person name="Hauser L."/>
            <person name="Markowitz V."/>
            <person name="Cheng J.-F."/>
            <person name="Hugenholtz P."/>
            <person name="Woyke T."/>
            <person name="Wu D."/>
            <person name="Brambilla E."/>
            <person name="Klenk H.-P."/>
            <person name="Eisen J.A."/>
        </authorList>
    </citation>
    <scope>NUCLEOTIDE SEQUENCE [LARGE SCALE GENOMIC DNA]</scope>
    <source>
        <strain evidence="5">DSM 18391 / NRRL B-41598 / KBS 63</strain>
    </source>
</reference>
<dbReference type="OrthoDB" id="119538at2"/>
<keyword evidence="2" id="KW-1133">Transmembrane helix</keyword>
<feature type="region of interest" description="Disordered" evidence="1">
    <location>
        <begin position="186"/>
        <end position="218"/>
    </location>
</feature>
<feature type="transmembrane region" description="Helical" evidence="2">
    <location>
        <begin position="252"/>
        <end position="271"/>
    </location>
</feature>
<feature type="chain" id="PRO_5003684893" evidence="3">
    <location>
        <begin position="24"/>
        <end position="277"/>
    </location>
</feature>
<feature type="signal peptide" evidence="3">
    <location>
        <begin position="1"/>
        <end position="23"/>
    </location>
</feature>
<keyword evidence="5" id="KW-1185">Reference proteome</keyword>
<evidence type="ECO:0000256" key="3">
    <source>
        <dbReference type="SAM" id="SignalP"/>
    </source>
</evidence>
<protein>
    <submittedName>
        <fullName evidence="4">Uncharacterized protein</fullName>
    </submittedName>
</protein>
<keyword evidence="2" id="KW-0812">Transmembrane</keyword>
<evidence type="ECO:0000256" key="1">
    <source>
        <dbReference type="SAM" id="MobiDB-lite"/>
    </source>
</evidence>
<evidence type="ECO:0000256" key="2">
    <source>
        <dbReference type="SAM" id="Phobius"/>
    </source>
</evidence>